<dbReference type="PANTHER" id="PTHR12277:SF81">
    <property type="entry name" value="PROTEIN ABHD13"/>
    <property type="match status" value="1"/>
</dbReference>
<dbReference type="Pfam" id="PF12146">
    <property type="entry name" value="Hydrolase_4"/>
    <property type="match status" value="1"/>
</dbReference>
<dbReference type="Proteomes" id="UP000252172">
    <property type="component" value="Unassembled WGS sequence"/>
</dbReference>
<evidence type="ECO:0000259" key="1">
    <source>
        <dbReference type="Pfam" id="PF12146"/>
    </source>
</evidence>
<dbReference type="PANTHER" id="PTHR12277">
    <property type="entry name" value="ALPHA/BETA HYDROLASE DOMAIN-CONTAINING PROTEIN"/>
    <property type="match status" value="1"/>
</dbReference>
<dbReference type="SUPFAM" id="SSF53474">
    <property type="entry name" value="alpha/beta-Hydrolases"/>
    <property type="match status" value="1"/>
</dbReference>
<proteinExistence type="predicted"/>
<organism evidence="2 3">
    <name type="scientific">Chryseobacterium lacus</name>
    <dbReference type="NCBI Taxonomy" id="2058346"/>
    <lineage>
        <taxon>Bacteria</taxon>
        <taxon>Pseudomonadati</taxon>
        <taxon>Bacteroidota</taxon>
        <taxon>Flavobacteriia</taxon>
        <taxon>Flavobacteriales</taxon>
        <taxon>Weeksellaceae</taxon>
        <taxon>Chryseobacterium group</taxon>
        <taxon>Chryseobacterium</taxon>
    </lineage>
</organism>
<evidence type="ECO:0000313" key="2">
    <source>
        <dbReference type="EMBL" id="RCU42635.1"/>
    </source>
</evidence>
<evidence type="ECO:0000313" key="3">
    <source>
        <dbReference type="Proteomes" id="UP000252172"/>
    </source>
</evidence>
<dbReference type="Gene3D" id="3.40.50.1820">
    <property type="entry name" value="alpha/beta hydrolase"/>
    <property type="match status" value="1"/>
</dbReference>
<comment type="caution">
    <text evidence="2">The sequence shown here is derived from an EMBL/GenBank/DDBJ whole genome shotgun (WGS) entry which is preliminary data.</text>
</comment>
<name>A0A368MZ81_9FLAO</name>
<dbReference type="EMBL" id="QPIE01000005">
    <property type="protein sequence ID" value="RCU42635.1"/>
    <property type="molecule type" value="Genomic_DNA"/>
</dbReference>
<protein>
    <submittedName>
        <fullName evidence="2">Alpha/beta hydrolase</fullName>
    </submittedName>
</protein>
<dbReference type="OrthoDB" id="9777090at2"/>
<dbReference type="GO" id="GO:0016787">
    <property type="term" value="F:hydrolase activity"/>
    <property type="evidence" value="ECO:0007669"/>
    <property type="project" value="UniProtKB-KW"/>
</dbReference>
<keyword evidence="3" id="KW-1185">Reference proteome</keyword>
<dbReference type="AlphaFoldDB" id="A0A368MZ81"/>
<accession>A0A368MZ81</accession>
<reference evidence="2 3" key="1">
    <citation type="submission" date="2018-07" db="EMBL/GenBank/DDBJ databases">
        <title>Chryseobacterium lacus sp. nov., isolated from lake water.</title>
        <authorList>
            <person name="Li C.-M."/>
        </authorList>
    </citation>
    <scope>NUCLEOTIDE SEQUENCE [LARGE SCALE GENOMIC DNA]</scope>
    <source>
        <strain evidence="2 3">YLOS41</strain>
    </source>
</reference>
<dbReference type="RefSeq" id="WP_114303847.1">
    <property type="nucleotide sequence ID" value="NZ_QPIE01000005.1"/>
</dbReference>
<feature type="domain" description="Serine aminopeptidase S33" evidence="1">
    <location>
        <begin position="53"/>
        <end position="167"/>
    </location>
</feature>
<dbReference type="InterPro" id="IPR029058">
    <property type="entry name" value="AB_hydrolase_fold"/>
</dbReference>
<gene>
    <name evidence="2" type="ORF">DQ356_07365</name>
</gene>
<keyword evidence="2" id="KW-0378">Hydrolase</keyword>
<dbReference type="InterPro" id="IPR022742">
    <property type="entry name" value="Hydrolase_4"/>
</dbReference>
<sequence>MAKILHYLQEKIVFLPVKLPDDYVFDFPLNFREHVFRTPHNGKINALHFKVENPKGVILYYHGNADNLVRWGKIASEFTRFRYDVFVMDYRQYGKSTGPRQENYLFSDAQFCYNFLKEIYGEENIIVYGRSLGGSFAVKMAADNEPQQLILESTFYNLQDIASRWLPYSTTEKISPKMAYHFLSNENITAVNCPVYQFHGNKDLVVPLKSGKKLFEVLQQEKPDLEKKFIEIKGGSHDDLMKFKEFNHEIQRIL</sequence>